<organism evidence="2 3">
    <name type="scientific">Roseimicrobium gellanilyticum</name>
    <dbReference type="NCBI Taxonomy" id="748857"/>
    <lineage>
        <taxon>Bacteria</taxon>
        <taxon>Pseudomonadati</taxon>
        <taxon>Verrucomicrobiota</taxon>
        <taxon>Verrucomicrobiia</taxon>
        <taxon>Verrucomicrobiales</taxon>
        <taxon>Verrucomicrobiaceae</taxon>
        <taxon>Roseimicrobium</taxon>
    </lineage>
</organism>
<dbReference type="Proteomes" id="UP000253426">
    <property type="component" value="Unassembled WGS sequence"/>
</dbReference>
<protein>
    <submittedName>
        <fullName evidence="2">Anti-anti-sigma factor</fullName>
    </submittedName>
</protein>
<reference evidence="2 3" key="1">
    <citation type="submission" date="2018-06" db="EMBL/GenBank/DDBJ databases">
        <title>Genomic Encyclopedia of Type Strains, Phase IV (KMG-IV): sequencing the most valuable type-strain genomes for metagenomic binning, comparative biology and taxonomic classification.</title>
        <authorList>
            <person name="Goeker M."/>
        </authorList>
    </citation>
    <scope>NUCLEOTIDE SEQUENCE [LARGE SCALE GENOMIC DNA]</scope>
    <source>
        <strain evidence="2 3">DSM 25532</strain>
    </source>
</reference>
<name>A0A366HBD3_9BACT</name>
<dbReference type="CDD" id="cd07043">
    <property type="entry name" value="STAS_anti-anti-sigma_factors"/>
    <property type="match status" value="1"/>
</dbReference>
<dbReference type="Pfam" id="PF01740">
    <property type="entry name" value="STAS"/>
    <property type="match status" value="1"/>
</dbReference>
<comment type="caution">
    <text evidence="2">The sequence shown here is derived from an EMBL/GenBank/DDBJ whole genome shotgun (WGS) entry which is preliminary data.</text>
</comment>
<gene>
    <name evidence="2" type="ORF">DES53_10943</name>
</gene>
<evidence type="ECO:0000313" key="3">
    <source>
        <dbReference type="Proteomes" id="UP000253426"/>
    </source>
</evidence>
<evidence type="ECO:0000313" key="2">
    <source>
        <dbReference type="EMBL" id="RBP39616.1"/>
    </source>
</evidence>
<dbReference type="InterPro" id="IPR002645">
    <property type="entry name" value="STAS_dom"/>
</dbReference>
<dbReference type="OrthoDB" id="370397at2"/>
<feature type="domain" description="STAS" evidence="1">
    <location>
        <begin position="18"/>
        <end position="102"/>
    </location>
</feature>
<dbReference type="EMBL" id="QNRR01000009">
    <property type="protein sequence ID" value="RBP39616.1"/>
    <property type="molecule type" value="Genomic_DNA"/>
</dbReference>
<dbReference type="InterPro" id="IPR036513">
    <property type="entry name" value="STAS_dom_sf"/>
</dbReference>
<dbReference type="Gene3D" id="3.30.750.24">
    <property type="entry name" value="STAS domain"/>
    <property type="match status" value="1"/>
</dbReference>
<dbReference type="RefSeq" id="WP_147263548.1">
    <property type="nucleotide sequence ID" value="NZ_QNRR01000009.1"/>
</dbReference>
<keyword evidence="3" id="KW-1185">Reference proteome</keyword>
<sequence length="175" mass="19297">MTAPAPILVGQVGPFFWLRVEGKGSFQNSVQVKRCFQTMIDKGERHFVVDLERCPIMDSTFLGTLTGAAMNLREKGEGEVSVVNVNTRNQQLLCSLGLDHILDVDTDGTKHSAERREVCAELGTCTEPASSSKQEQAEHVLEAHEALTKANDKNASRFKDVIDFLEKEVRAHAAV</sequence>
<evidence type="ECO:0000259" key="1">
    <source>
        <dbReference type="PROSITE" id="PS50801"/>
    </source>
</evidence>
<accession>A0A366HBD3</accession>
<proteinExistence type="predicted"/>
<dbReference type="AlphaFoldDB" id="A0A366HBD3"/>
<dbReference type="SUPFAM" id="SSF52091">
    <property type="entry name" value="SpoIIaa-like"/>
    <property type="match status" value="1"/>
</dbReference>
<dbReference type="PROSITE" id="PS50801">
    <property type="entry name" value="STAS"/>
    <property type="match status" value="1"/>
</dbReference>